<feature type="domain" description="Alkylated DNA repair protein AlkB homologue 8 N-terminal" evidence="1">
    <location>
        <begin position="89"/>
        <end position="130"/>
    </location>
</feature>
<dbReference type="GeneTree" id="ENSGT01150000287177"/>
<organism evidence="2 3">
    <name type="scientific">Cyprinus carpio carpio</name>
    <dbReference type="NCBI Taxonomy" id="630221"/>
    <lineage>
        <taxon>Eukaryota</taxon>
        <taxon>Metazoa</taxon>
        <taxon>Chordata</taxon>
        <taxon>Craniata</taxon>
        <taxon>Vertebrata</taxon>
        <taxon>Euteleostomi</taxon>
        <taxon>Actinopterygii</taxon>
        <taxon>Neopterygii</taxon>
        <taxon>Teleostei</taxon>
        <taxon>Ostariophysi</taxon>
        <taxon>Cypriniformes</taxon>
        <taxon>Cyprinidae</taxon>
        <taxon>Cyprininae</taxon>
        <taxon>Cyprinus</taxon>
    </lineage>
</organism>
<dbReference type="InterPro" id="IPR015095">
    <property type="entry name" value="AlkB_hom8_N"/>
</dbReference>
<sequence length="231" mass="26086">MDKKEGLCTADGSDVKEEVVVSGNSAVAVYFTIVPLIIKNICISTKELIVDFRKKKGSMHDPIHINGMVVERVSSFKFLGTTISEDLSWTTNTSSLVKKAHQCLFFLRTLKKNQLSSAILVNFYRCAIESILTSCITVWYGNCSFADCRALQRVVKTAQHITGTPLPPIEDIQRKHCVHRARSILKDSSHPDHRLFNLLPSVRHFRSLWTRTSRFRNSFFPTSVSLLNSAL</sequence>
<dbReference type="Proteomes" id="UP001108240">
    <property type="component" value="Unplaced"/>
</dbReference>
<evidence type="ECO:0000313" key="3">
    <source>
        <dbReference type="Proteomes" id="UP001108240"/>
    </source>
</evidence>
<dbReference type="Pfam" id="PF09004">
    <property type="entry name" value="ALKBH8_N"/>
    <property type="match status" value="1"/>
</dbReference>
<protein>
    <recommendedName>
        <fullName evidence="1">Alkylated DNA repair protein AlkB homologue 8 N-terminal domain-containing protein</fullName>
    </recommendedName>
</protein>
<reference evidence="2" key="2">
    <citation type="submission" date="2025-09" db="UniProtKB">
        <authorList>
            <consortium name="Ensembl"/>
        </authorList>
    </citation>
    <scope>IDENTIFICATION</scope>
</reference>
<evidence type="ECO:0000313" key="2">
    <source>
        <dbReference type="Ensembl" id="ENSCCRP00000118797.1"/>
    </source>
</evidence>
<dbReference type="GO" id="GO:0008168">
    <property type="term" value="F:methyltransferase activity"/>
    <property type="evidence" value="ECO:0007669"/>
    <property type="project" value="InterPro"/>
</dbReference>
<keyword evidence="3" id="KW-1185">Reference proteome</keyword>
<proteinExistence type="predicted"/>
<evidence type="ECO:0000259" key="1">
    <source>
        <dbReference type="Pfam" id="PF09004"/>
    </source>
</evidence>
<dbReference type="AlphaFoldDB" id="A0A9J7YFZ1"/>
<dbReference type="Ensembl" id="ENSCCRT00000189838.1">
    <property type="protein sequence ID" value="ENSCCRP00000118797.1"/>
    <property type="gene ID" value="ENSCCRG00000075128.1"/>
</dbReference>
<dbReference type="GO" id="GO:0016706">
    <property type="term" value="F:2-oxoglutarate-dependent dioxygenase activity"/>
    <property type="evidence" value="ECO:0007669"/>
    <property type="project" value="InterPro"/>
</dbReference>
<name>A0A9J7YFZ1_CYPCA</name>
<reference evidence="2" key="1">
    <citation type="submission" date="2025-08" db="UniProtKB">
        <authorList>
            <consortium name="Ensembl"/>
        </authorList>
    </citation>
    <scope>IDENTIFICATION</scope>
</reference>
<accession>A0A9J7YFZ1</accession>